<organism evidence="1">
    <name type="scientific">uncultured prokaryote</name>
    <dbReference type="NCBI Taxonomy" id="198431"/>
    <lineage>
        <taxon>unclassified sequences</taxon>
        <taxon>environmental samples</taxon>
    </lineage>
</organism>
<dbReference type="AlphaFoldDB" id="A0A0H5Q729"/>
<evidence type="ECO:0000313" key="1">
    <source>
        <dbReference type="EMBL" id="CRY97723.1"/>
    </source>
</evidence>
<reference evidence="1" key="1">
    <citation type="submission" date="2015-06" db="EMBL/GenBank/DDBJ databases">
        <authorList>
            <person name="Joergensen T."/>
        </authorList>
    </citation>
    <scope>NUCLEOTIDE SEQUENCE</scope>
    <source>
        <strain evidence="1">RGFK1713</strain>
    </source>
</reference>
<proteinExistence type="predicted"/>
<protein>
    <submittedName>
        <fullName evidence="1">Uncharacterized protein</fullName>
    </submittedName>
</protein>
<accession>A0A0H5Q729</accession>
<dbReference type="EMBL" id="LN854216">
    <property type="protein sequence ID" value="CRY97723.1"/>
    <property type="molecule type" value="Genomic_DNA"/>
</dbReference>
<sequence>MSEEANTIRKALLNLGYRKGGKVRVYYKALNRSEVFVDNSRIGIFDFARNAFVD</sequence>
<reference evidence="1" key="2">
    <citation type="submission" date="2015-07" db="EMBL/GenBank/DDBJ databases">
        <title>Plasmids, circular viruses and viroids from rat gut.</title>
        <authorList>
            <person name="Jorgensen T.J."/>
            <person name="Hansen M.A."/>
            <person name="Xu Z."/>
            <person name="Tabak M.A."/>
            <person name="Sorensen S.J."/>
            <person name="Hansen L.H."/>
        </authorList>
    </citation>
    <scope>NUCLEOTIDE SEQUENCE</scope>
    <source>
        <strain evidence="1">RGFK1713</strain>
    </source>
</reference>
<name>A0A0H5Q729_9ZZZZ</name>